<dbReference type="Proteomes" id="UP000202485">
    <property type="component" value="Unassembled WGS sequence"/>
</dbReference>
<keyword evidence="3" id="KW-1185">Reference proteome</keyword>
<feature type="transmembrane region" description="Helical" evidence="1">
    <location>
        <begin position="29"/>
        <end position="52"/>
    </location>
</feature>
<evidence type="ECO:0000313" key="3">
    <source>
        <dbReference type="Proteomes" id="UP000202485"/>
    </source>
</evidence>
<keyword evidence="1" id="KW-0812">Transmembrane</keyword>
<evidence type="ECO:0008006" key="4">
    <source>
        <dbReference type="Google" id="ProtNLM"/>
    </source>
</evidence>
<name>A0A238JXD4_9RHOB</name>
<dbReference type="EMBL" id="FXYG01000001">
    <property type="protein sequence ID" value="SMX35143.1"/>
    <property type="molecule type" value="Genomic_DNA"/>
</dbReference>
<evidence type="ECO:0000256" key="1">
    <source>
        <dbReference type="SAM" id="Phobius"/>
    </source>
</evidence>
<sequence>MLVVVGMAVLGVALGALTARKRKGSGADIAQYAAGYGIAFALAGLAISLVLVRVIG</sequence>
<gene>
    <name evidence="2" type="ORF">RUA8715_00815</name>
</gene>
<keyword evidence="1" id="KW-1133">Transmembrane helix</keyword>
<accession>A0A238JXD4</accession>
<evidence type="ECO:0000313" key="2">
    <source>
        <dbReference type="EMBL" id="SMX35143.1"/>
    </source>
</evidence>
<keyword evidence="1" id="KW-0472">Membrane</keyword>
<organism evidence="2 3">
    <name type="scientific">Ruegeria arenilitoris</name>
    <dbReference type="NCBI Taxonomy" id="1173585"/>
    <lineage>
        <taxon>Bacteria</taxon>
        <taxon>Pseudomonadati</taxon>
        <taxon>Pseudomonadota</taxon>
        <taxon>Alphaproteobacteria</taxon>
        <taxon>Rhodobacterales</taxon>
        <taxon>Roseobacteraceae</taxon>
        <taxon>Ruegeria</taxon>
    </lineage>
</organism>
<proteinExistence type="predicted"/>
<dbReference type="AlphaFoldDB" id="A0A238JXD4"/>
<protein>
    <recommendedName>
        <fullName evidence="4">Apolipoprotein acyltransferase</fullName>
    </recommendedName>
</protein>
<reference evidence="3" key="1">
    <citation type="submission" date="2017-05" db="EMBL/GenBank/DDBJ databases">
        <authorList>
            <person name="Rodrigo-Torres L."/>
            <person name="Arahal R. D."/>
            <person name="Lucena T."/>
        </authorList>
    </citation>
    <scope>NUCLEOTIDE SEQUENCE [LARGE SCALE GENOMIC DNA]</scope>
    <source>
        <strain evidence="3">CECT 8715</strain>
    </source>
</reference>
<dbReference type="RefSeq" id="WP_176432428.1">
    <property type="nucleotide sequence ID" value="NZ_FXYG01000001.1"/>
</dbReference>